<dbReference type="InterPro" id="IPR036388">
    <property type="entry name" value="WH-like_DNA-bd_sf"/>
</dbReference>
<dbReference type="SMART" id="SM00448">
    <property type="entry name" value="REC"/>
    <property type="match status" value="1"/>
</dbReference>
<dbReference type="CDD" id="cd00383">
    <property type="entry name" value="trans_reg_C"/>
    <property type="match status" value="1"/>
</dbReference>
<dbReference type="Proteomes" id="UP001589628">
    <property type="component" value="Unassembled WGS sequence"/>
</dbReference>
<organism evidence="10 11">
    <name type="scientific">Balneatrix alpica</name>
    <dbReference type="NCBI Taxonomy" id="75684"/>
    <lineage>
        <taxon>Bacteria</taxon>
        <taxon>Pseudomonadati</taxon>
        <taxon>Pseudomonadota</taxon>
        <taxon>Gammaproteobacteria</taxon>
        <taxon>Oceanospirillales</taxon>
        <taxon>Balneatrichaceae</taxon>
        <taxon>Balneatrix</taxon>
    </lineage>
</organism>
<comment type="caution">
    <text evidence="10">The sequence shown here is derived from an EMBL/GenBank/DDBJ whole genome shotgun (WGS) entry which is preliminary data.</text>
</comment>
<evidence type="ECO:0000259" key="9">
    <source>
        <dbReference type="PROSITE" id="PS51755"/>
    </source>
</evidence>
<evidence type="ECO:0000256" key="6">
    <source>
        <dbReference type="PROSITE-ProRule" id="PRU00169"/>
    </source>
</evidence>
<feature type="domain" description="Response regulatory" evidence="8">
    <location>
        <begin position="2"/>
        <end position="116"/>
    </location>
</feature>
<sequence length="232" mass="26381">MKILVIEDEIKTGDYLCQGLREAGFSTDLVRNGKDGLHQALNEYQDLLILDVMLPGLSGWQVLQQLRQQGIDRPILLLTAKDQVEDRVKGLELGADDYLVKPFAFAELLARVRTLLRRGRSGSEPTLLNLADLSLDLLRRRVTRSGKRIELTAKEFALLELLLRRQGEVLSRSLIASQVWDMNFDSDTNVIEVAVRRLRQKVDDPFADKLIHTVRGMGYVLEQREDEDESAL</sequence>
<name>A0ABV5Z9T4_9GAMM</name>
<evidence type="ECO:0000256" key="2">
    <source>
        <dbReference type="ARBA" id="ARBA00023012"/>
    </source>
</evidence>
<keyword evidence="2" id="KW-0902">Two-component regulatory system</keyword>
<gene>
    <name evidence="10" type="ORF">ACFFLH_06395</name>
</gene>
<accession>A0ABV5Z9T4</accession>
<feature type="DNA-binding region" description="OmpR/PhoB-type" evidence="7">
    <location>
        <begin position="125"/>
        <end position="223"/>
    </location>
</feature>
<dbReference type="Gene3D" id="3.40.50.2300">
    <property type="match status" value="1"/>
</dbReference>
<dbReference type="Pfam" id="PF00072">
    <property type="entry name" value="Response_reg"/>
    <property type="match status" value="1"/>
</dbReference>
<feature type="modified residue" description="4-aspartylphosphate" evidence="6">
    <location>
        <position position="51"/>
    </location>
</feature>
<reference evidence="10 11" key="1">
    <citation type="submission" date="2024-09" db="EMBL/GenBank/DDBJ databases">
        <authorList>
            <person name="Sun Q."/>
            <person name="Mori K."/>
        </authorList>
    </citation>
    <scope>NUCLEOTIDE SEQUENCE [LARGE SCALE GENOMIC DNA]</scope>
    <source>
        <strain evidence="10 11">ATCC 51285</strain>
    </source>
</reference>
<feature type="domain" description="OmpR/PhoB-type" evidence="9">
    <location>
        <begin position="125"/>
        <end position="223"/>
    </location>
</feature>
<evidence type="ECO:0000313" key="11">
    <source>
        <dbReference type="Proteomes" id="UP001589628"/>
    </source>
</evidence>
<evidence type="ECO:0000259" key="8">
    <source>
        <dbReference type="PROSITE" id="PS50110"/>
    </source>
</evidence>
<dbReference type="RefSeq" id="WP_027311536.1">
    <property type="nucleotide sequence ID" value="NZ_JAUESS010000007.1"/>
</dbReference>
<keyword evidence="1 6" id="KW-0597">Phosphoprotein</keyword>
<dbReference type="CDD" id="cd19935">
    <property type="entry name" value="REC_OmpR_CusR-like"/>
    <property type="match status" value="1"/>
</dbReference>
<dbReference type="PANTHER" id="PTHR48111:SF41">
    <property type="entry name" value="TRANSCRIPTIONAL REGULATORY PROTEIN CUSR-RELATED"/>
    <property type="match status" value="1"/>
</dbReference>
<proteinExistence type="predicted"/>
<dbReference type="InterPro" id="IPR011006">
    <property type="entry name" value="CheY-like_superfamily"/>
</dbReference>
<dbReference type="InterPro" id="IPR006291">
    <property type="entry name" value="CusR-like"/>
</dbReference>
<evidence type="ECO:0000256" key="3">
    <source>
        <dbReference type="ARBA" id="ARBA00023015"/>
    </source>
</evidence>
<dbReference type="InterPro" id="IPR039420">
    <property type="entry name" value="WalR-like"/>
</dbReference>
<evidence type="ECO:0000313" key="10">
    <source>
        <dbReference type="EMBL" id="MFB9886032.1"/>
    </source>
</evidence>
<dbReference type="NCBIfam" id="TIGR01387">
    <property type="entry name" value="cztR_silR_copR"/>
    <property type="match status" value="1"/>
</dbReference>
<dbReference type="EMBL" id="JBHLZN010000002">
    <property type="protein sequence ID" value="MFB9886032.1"/>
    <property type="molecule type" value="Genomic_DNA"/>
</dbReference>
<dbReference type="InterPro" id="IPR001867">
    <property type="entry name" value="OmpR/PhoB-type_DNA-bd"/>
</dbReference>
<dbReference type="PANTHER" id="PTHR48111">
    <property type="entry name" value="REGULATOR OF RPOS"/>
    <property type="match status" value="1"/>
</dbReference>
<dbReference type="PROSITE" id="PS50110">
    <property type="entry name" value="RESPONSE_REGULATORY"/>
    <property type="match status" value="1"/>
</dbReference>
<keyword evidence="5" id="KW-0804">Transcription</keyword>
<dbReference type="InterPro" id="IPR016032">
    <property type="entry name" value="Sig_transdc_resp-reg_C-effctor"/>
</dbReference>
<dbReference type="Gene3D" id="6.10.250.690">
    <property type="match status" value="1"/>
</dbReference>
<evidence type="ECO:0000256" key="4">
    <source>
        <dbReference type="ARBA" id="ARBA00023125"/>
    </source>
</evidence>
<dbReference type="SUPFAM" id="SSF46894">
    <property type="entry name" value="C-terminal effector domain of the bipartite response regulators"/>
    <property type="match status" value="1"/>
</dbReference>
<keyword evidence="11" id="KW-1185">Reference proteome</keyword>
<dbReference type="InterPro" id="IPR001789">
    <property type="entry name" value="Sig_transdc_resp-reg_receiver"/>
</dbReference>
<keyword evidence="3" id="KW-0805">Transcription regulation</keyword>
<keyword evidence="4 7" id="KW-0238">DNA-binding</keyword>
<dbReference type="PROSITE" id="PS51755">
    <property type="entry name" value="OMPR_PHOB"/>
    <property type="match status" value="1"/>
</dbReference>
<dbReference type="SUPFAM" id="SSF52172">
    <property type="entry name" value="CheY-like"/>
    <property type="match status" value="1"/>
</dbReference>
<evidence type="ECO:0000256" key="7">
    <source>
        <dbReference type="PROSITE-ProRule" id="PRU01091"/>
    </source>
</evidence>
<evidence type="ECO:0000256" key="1">
    <source>
        <dbReference type="ARBA" id="ARBA00022553"/>
    </source>
</evidence>
<evidence type="ECO:0000256" key="5">
    <source>
        <dbReference type="ARBA" id="ARBA00023163"/>
    </source>
</evidence>
<dbReference type="Pfam" id="PF00486">
    <property type="entry name" value="Trans_reg_C"/>
    <property type="match status" value="1"/>
</dbReference>
<dbReference type="Gene3D" id="1.10.10.10">
    <property type="entry name" value="Winged helix-like DNA-binding domain superfamily/Winged helix DNA-binding domain"/>
    <property type="match status" value="1"/>
</dbReference>
<protein>
    <submittedName>
        <fullName evidence="10">Heavy metal response regulator transcription factor</fullName>
    </submittedName>
</protein>
<dbReference type="SMART" id="SM00862">
    <property type="entry name" value="Trans_reg_C"/>
    <property type="match status" value="1"/>
</dbReference>